<dbReference type="InterPro" id="IPR002469">
    <property type="entry name" value="Peptidase_S9B_N"/>
</dbReference>
<dbReference type="GO" id="GO:0008236">
    <property type="term" value="F:serine-type peptidase activity"/>
    <property type="evidence" value="ECO:0007669"/>
    <property type="project" value="InterPro"/>
</dbReference>
<evidence type="ECO:0000259" key="3">
    <source>
        <dbReference type="Pfam" id="PF00930"/>
    </source>
</evidence>
<accession>A0A4R2BKQ2</accession>
<keyword evidence="4" id="KW-0378">Hydrolase</keyword>
<dbReference type="Gene3D" id="2.140.10.30">
    <property type="entry name" value="Dipeptidylpeptidase IV, N-terminal domain"/>
    <property type="match status" value="1"/>
</dbReference>
<dbReference type="SUPFAM" id="SSF82171">
    <property type="entry name" value="DPP6 N-terminal domain-like"/>
    <property type="match status" value="1"/>
</dbReference>
<dbReference type="InterPro" id="IPR050278">
    <property type="entry name" value="Serine_Prot_S9B/DPPIV"/>
</dbReference>
<dbReference type="AlphaFoldDB" id="A0A4R2BKQ2"/>
<dbReference type="GO" id="GO:0004177">
    <property type="term" value="F:aminopeptidase activity"/>
    <property type="evidence" value="ECO:0007669"/>
    <property type="project" value="UniProtKB-KW"/>
</dbReference>
<organism evidence="4 5">
    <name type="scientific">Sinorhizobium americanum</name>
    <dbReference type="NCBI Taxonomy" id="194963"/>
    <lineage>
        <taxon>Bacteria</taxon>
        <taxon>Pseudomonadati</taxon>
        <taxon>Pseudomonadota</taxon>
        <taxon>Alphaproteobacteria</taxon>
        <taxon>Hyphomicrobiales</taxon>
        <taxon>Rhizobiaceae</taxon>
        <taxon>Sinorhizobium/Ensifer group</taxon>
        <taxon>Sinorhizobium</taxon>
    </lineage>
</organism>
<name>A0A4R2BKQ2_9HYPH</name>
<feature type="domain" description="Peptidase S9 prolyl oligopeptidase catalytic" evidence="2">
    <location>
        <begin position="563"/>
        <end position="751"/>
    </location>
</feature>
<reference evidence="4 5" key="1">
    <citation type="submission" date="2019-03" db="EMBL/GenBank/DDBJ databases">
        <title>Genomic Encyclopedia of Type Strains, Phase IV (KMG-V): Genome sequencing to study the core and pangenomes of soil and plant-associated prokaryotes.</title>
        <authorList>
            <person name="Whitman W."/>
        </authorList>
    </citation>
    <scope>NUCLEOTIDE SEQUENCE [LARGE SCALE GENOMIC DNA]</scope>
    <source>
        <strain evidence="4 5">23C40</strain>
    </source>
</reference>
<evidence type="ECO:0000313" key="4">
    <source>
        <dbReference type="EMBL" id="TCN27566.1"/>
    </source>
</evidence>
<dbReference type="PANTHER" id="PTHR11731">
    <property type="entry name" value="PROTEASE FAMILY S9B,C DIPEPTIDYL-PEPTIDASE IV-RELATED"/>
    <property type="match status" value="1"/>
</dbReference>
<dbReference type="Gene3D" id="3.40.50.1820">
    <property type="entry name" value="alpha/beta hydrolase"/>
    <property type="match status" value="1"/>
</dbReference>
<dbReference type="Proteomes" id="UP000295043">
    <property type="component" value="Unassembled WGS sequence"/>
</dbReference>
<proteinExistence type="predicted"/>
<gene>
    <name evidence="4" type="ORF">EV184_11524</name>
</gene>
<dbReference type="SUPFAM" id="SSF53474">
    <property type="entry name" value="alpha/beta-Hydrolases"/>
    <property type="match status" value="1"/>
</dbReference>
<keyword evidence="4" id="KW-0031">Aminopeptidase</keyword>
<evidence type="ECO:0000313" key="5">
    <source>
        <dbReference type="Proteomes" id="UP000295043"/>
    </source>
</evidence>
<dbReference type="InterPro" id="IPR029058">
    <property type="entry name" value="AB_hydrolase_fold"/>
</dbReference>
<feature type="chain" id="PRO_5020617732" evidence="1">
    <location>
        <begin position="25"/>
        <end position="780"/>
    </location>
</feature>
<dbReference type="GO" id="GO:0006508">
    <property type="term" value="P:proteolysis"/>
    <property type="evidence" value="ECO:0007669"/>
    <property type="project" value="InterPro"/>
</dbReference>
<keyword evidence="1" id="KW-0732">Signal</keyword>
<comment type="caution">
    <text evidence="4">The sequence shown here is derived from an EMBL/GenBank/DDBJ whole genome shotgun (WGS) entry which is preliminary data.</text>
</comment>
<feature type="signal peptide" evidence="1">
    <location>
        <begin position="1"/>
        <end position="24"/>
    </location>
</feature>
<dbReference type="EMBL" id="SLVU01000015">
    <property type="protein sequence ID" value="TCN27566.1"/>
    <property type="molecule type" value="Genomic_DNA"/>
</dbReference>
<dbReference type="PANTHER" id="PTHR11731:SF118">
    <property type="entry name" value="BLR1971 PROTEIN"/>
    <property type="match status" value="1"/>
</dbReference>
<evidence type="ECO:0000259" key="2">
    <source>
        <dbReference type="Pfam" id="PF00326"/>
    </source>
</evidence>
<keyword evidence="4" id="KW-0645">Protease</keyword>
<evidence type="ECO:0000256" key="1">
    <source>
        <dbReference type="SAM" id="SignalP"/>
    </source>
</evidence>
<dbReference type="Pfam" id="PF00326">
    <property type="entry name" value="Peptidase_S9"/>
    <property type="match status" value="1"/>
</dbReference>
<dbReference type="InterPro" id="IPR001375">
    <property type="entry name" value="Peptidase_S9_cat"/>
</dbReference>
<dbReference type="Pfam" id="PF00930">
    <property type="entry name" value="DPPIV_N"/>
    <property type="match status" value="1"/>
</dbReference>
<feature type="domain" description="Dipeptidylpeptidase IV N-terminal" evidence="3">
    <location>
        <begin position="181"/>
        <end position="483"/>
    </location>
</feature>
<sequence length="780" mass="88328">MTMWKIVALMLVLIVETGAAGAQALPNGPAPSDPPLAVTDFERALTINDRYRRLSVDLPEVPFWVSEDSFAYRRSSHGEHQFILVNAATGEKRPAFDQVRLAAALNEATHQSFKPENLPFDRFELTDNGGRLNFPNGNELWSCDLANDACMHTALHPSDPDYQELRYDYTPPATNDPDKRSVSPDGKWSAYIKNYNVFLRSKDGAPDVALSWDGSEGNYYAFSTLSWSPDSRHLAAYRVRPGYERKVHYLKSSPKEQLQPEFSSIAYLKAGDVLPLPQPVLFDIAGRHEITIDNALFSNPFQLSPIRWWKDSRGFTFEYNQRGHQLYRLVEVDAATGRTRALIDEASRTFVDYVPLARDQSWTGKTYRYDVDDAKEIIWASERDGHEHLYLFDGRTGALKNQITRGDWVVRAVDYVDPIKRQIWFEASGMNPEEDPYFVHAYRIGFDGTGLTALTPEPANHHIEFSPDGRYYVDLWSRTDLPPRLVLYRASDNAKLMDVETAEICELTAAGWQPPQSFRAKGRDGRTDIWGVIHLPANFDPKKRYPVVEDIYAGPQGSFVPKSFSTDTEPLTQLGFIVVQIDGMGTNNRSRAFHDVIWKNLKDAGFADRILWHQAAAAKFPWYDISNVGIFGGSAGGQNAVGALLFHPEFYKVAAANSGSYDNRLNEIWWNEQWMGWPVGIEYSQSSDIDNAYRLQGKLMLIVGEMDRNVDPSSTFQLADRLIKAGKDFEMVYVPGADHDAPGPFTERKLLDFFVRNILGQNPPNWNAMPFESLKDTERG</sequence>
<protein>
    <submittedName>
        <fullName evidence="4">Dipeptidyl aminopeptidase/acylaminoacyl peptidase</fullName>
    </submittedName>
</protein>